<dbReference type="GO" id="GO:0005525">
    <property type="term" value="F:GTP binding"/>
    <property type="evidence" value="ECO:0007669"/>
    <property type="project" value="UniProtKB-KW"/>
</dbReference>
<dbReference type="OrthoDB" id="5243750at2"/>
<dbReference type="InterPro" id="IPR002835">
    <property type="entry name" value="CofC"/>
</dbReference>
<name>A0A1E1EZP4_9SPHN</name>
<keyword evidence="4 5" id="KW-0342">GTP-binding</keyword>
<organism evidence="6 7">
    <name type="scientific">Sphingobium cloacae</name>
    <dbReference type="NCBI Taxonomy" id="120107"/>
    <lineage>
        <taxon>Bacteria</taxon>
        <taxon>Pseudomonadati</taxon>
        <taxon>Pseudomonadota</taxon>
        <taxon>Alphaproteobacteria</taxon>
        <taxon>Sphingomonadales</taxon>
        <taxon>Sphingomonadaceae</taxon>
        <taxon>Sphingobium</taxon>
    </lineage>
</organism>
<dbReference type="SUPFAM" id="SSF53448">
    <property type="entry name" value="Nucleotide-diphospho-sugar transferases"/>
    <property type="match status" value="1"/>
</dbReference>
<comment type="similarity">
    <text evidence="5">Belongs to the CofC family.</text>
</comment>
<evidence type="ECO:0000313" key="7">
    <source>
        <dbReference type="Proteomes" id="UP000218272"/>
    </source>
</evidence>
<dbReference type="GO" id="GO:0043814">
    <property type="term" value="F:phospholactate guanylyltransferase activity"/>
    <property type="evidence" value="ECO:0007669"/>
    <property type="project" value="InterPro"/>
</dbReference>
<dbReference type="HAMAP" id="MF_02114">
    <property type="entry name" value="CofC"/>
    <property type="match status" value="1"/>
</dbReference>
<keyword evidence="1 5" id="KW-0808">Transferase</keyword>
<comment type="catalytic activity">
    <reaction evidence="5">
        <text>(2R)-3-phosphoglycerate + GTP + H(+) = 3-[(R)-glyceryl]-diphospho-5'-guanosine + diphosphate</text>
        <dbReference type="Rhea" id="RHEA:63440"/>
        <dbReference type="ChEBI" id="CHEBI:15378"/>
        <dbReference type="ChEBI" id="CHEBI:33019"/>
        <dbReference type="ChEBI" id="CHEBI:37565"/>
        <dbReference type="ChEBI" id="CHEBI:58272"/>
        <dbReference type="ChEBI" id="CHEBI:147306"/>
        <dbReference type="EC" id="2.7.7.106"/>
    </reaction>
</comment>
<evidence type="ECO:0000256" key="1">
    <source>
        <dbReference type="ARBA" id="ARBA00022679"/>
    </source>
</evidence>
<evidence type="ECO:0000256" key="2">
    <source>
        <dbReference type="ARBA" id="ARBA00022695"/>
    </source>
</evidence>
<proteinExistence type="inferred from homology"/>
<sequence>MTAAIVIPVKPFDQAKARLAPVLTPEEREMLSRAFFRHVLTLATDRALDADVIVVSRCEQALGMAREAGAQAMVEQGQGQNEALEQAMELANGPVLLLSSDLPFLAMQDIAVMLTLGATTDLGIATDRAKTGTNALFLARSGMIRTRFGPDSRALHQAEAEKAGLRWTLIERPGLAFDVDRPEDLPFLHNES</sequence>
<comment type="pathway">
    <text evidence="5">Cofactor biosynthesis; coenzyme F420 biosynthesis.</text>
</comment>
<gene>
    <name evidence="5" type="primary">fbiD</name>
    <name evidence="6" type="ORF">SCLO_1006410</name>
</gene>
<keyword evidence="3 5" id="KW-0547">Nucleotide-binding</keyword>
<dbReference type="PANTHER" id="PTHR40392:SF1">
    <property type="entry name" value="2-PHOSPHO-L-LACTATE GUANYLYLTRANSFERASE"/>
    <property type="match status" value="1"/>
</dbReference>
<keyword evidence="2 5" id="KW-0548">Nucleotidyltransferase</keyword>
<dbReference type="EC" id="2.7.7.106" evidence="5"/>
<dbReference type="InterPro" id="IPR029044">
    <property type="entry name" value="Nucleotide-diphossugar_trans"/>
</dbReference>
<evidence type="ECO:0000256" key="3">
    <source>
        <dbReference type="ARBA" id="ARBA00022741"/>
    </source>
</evidence>
<protein>
    <recommendedName>
        <fullName evidence="5">3-phospho-D-glycerate guanylyltransferase</fullName>
        <shortName evidence="5">3PG guanylyltransferase</shortName>
        <ecNumber evidence="5">2.7.7.106</ecNumber>
    </recommendedName>
</protein>
<accession>A0A1E1EZP4</accession>
<dbReference type="Gene3D" id="3.90.550.10">
    <property type="entry name" value="Spore Coat Polysaccharide Biosynthesis Protein SpsA, Chain A"/>
    <property type="match status" value="1"/>
</dbReference>
<evidence type="ECO:0000256" key="5">
    <source>
        <dbReference type="HAMAP-Rule" id="MF_02114"/>
    </source>
</evidence>
<dbReference type="Pfam" id="PF01983">
    <property type="entry name" value="CofC"/>
    <property type="match status" value="1"/>
</dbReference>
<comment type="function">
    <text evidence="5">Guanylyltransferase that catalyzes the activation of (2R)-3-phosphoglycerate (3PG) as 3-[(R)-glyceryl]-diphospho-5'-guanosine, via the condensation of 3PG with GTP. It is involved in the biosynthesis of a derivative of the hydride carrier cofactor coenzyme F420, 3PG-F420.</text>
</comment>
<dbReference type="GO" id="GO:0052645">
    <property type="term" value="P:F420-0 metabolic process"/>
    <property type="evidence" value="ECO:0007669"/>
    <property type="project" value="UniProtKB-UniRule"/>
</dbReference>
<dbReference type="EMBL" id="AP017655">
    <property type="protein sequence ID" value="BAV63681.1"/>
    <property type="molecule type" value="Genomic_DNA"/>
</dbReference>
<dbReference type="Proteomes" id="UP000218272">
    <property type="component" value="Chromosome SCLO_1"/>
</dbReference>
<evidence type="ECO:0000313" key="6">
    <source>
        <dbReference type="EMBL" id="BAV63681.1"/>
    </source>
</evidence>
<dbReference type="RefSeq" id="WP_066515885.1">
    <property type="nucleotide sequence ID" value="NZ_AP017655.1"/>
</dbReference>
<dbReference type="AlphaFoldDB" id="A0A1E1EZP4"/>
<dbReference type="KEGG" id="sclo:SCLO_1006410"/>
<dbReference type="UniPathway" id="UPA00071"/>
<keyword evidence="7" id="KW-1185">Reference proteome</keyword>
<reference evidence="6 7" key="1">
    <citation type="submission" date="2016-10" db="EMBL/GenBank/DDBJ databases">
        <title>Complete Genome Sequence of the Nonylphenol-Degrading Bacterium Sphingobium cloacae JCM 10874T.</title>
        <authorList>
            <person name="Ootsuka M."/>
            <person name="Nishizawa T."/>
            <person name="Ohta H."/>
        </authorList>
    </citation>
    <scope>NUCLEOTIDE SEQUENCE [LARGE SCALE GENOMIC DNA]</scope>
    <source>
        <strain evidence="6 7">JCM 10874</strain>
    </source>
</reference>
<dbReference type="PANTHER" id="PTHR40392">
    <property type="entry name" value="2-PHOSPHO-L-LACTATE GUANYLYLTRANSFERASE"/>
    <property type="match status" value="1"/>
</dbReference>
<evidence type="ECO:0000256" key="4">
    <source>
        <dbReference type="ARBA" id="ARBA00023134"/>
    </source>
</evidence>
<dbReference type="NCBIfam" id="TIGR03552">
    <property type="entry name" value="F420_cofC"/>
    <property type="match status" value="1"/>
</dbReference>